<protein>
    <submittedName>
        <fullName evidence="3">Uncharacterized protein</fullName>
    </submittedName>
</protein>
<gene>
    <name evidence="3" type="primary">WBGene00098711</name>
</gene>
<evidence type="ECO:0000313" key="4">
    <source>
        <dbReference type="Proteomes" id="UP000005239"/>
    </source>
</evidence>
<feature type="compositionally biased region" description="Polar residues" evidence="1">
    <location>
        <begin position="408"/>
        <end position="423"/>
    </location>
</feature>
<feature type="region of interest" description="Disordered" evidence="1">
    <location>
        <begin position="341"/>
        <end position="423"/>
    </location>
</feature>
<organism evidence="3 4">
    <name type="scientific">Pristionchus pacificus</name>
    <name type="common">Parasitic nematode worm</name>
    <dbReference type="NCBI Taxonomy" id="54126"/>
    <lineage>
        <taxon>Eukaryota</taxon>
        <taxon>Metazoa</taxon>
        <taxon>Ecdysozoa</taxon>
        <taxon>Nematoda</taxon>
        <taxon>Chromadorea</taxon>
        <taxon>Rhabditida</taxon>
        <taxon>Rhabditina</taxon>
        <taxon>Diplogasteromorpha</taxon>
        <taxon>Diplogasteroidea</taxon>
        <taxon>Neodiplogasteridae</taxon>
        <taxon>Pristionchus</taxon>
    </lineage>
</organism>
<dbReference type="Proteomes" id="UP000005239">
    <property type="component" value="Unassembled WGS sequence"/>
</dbReference>
<keyword evidence="2" id="KW-1133">Transmembrane helix</keyword>
<keyword evidence="4" id="KW-1185">Reference proteome</keyword>
<dbReference type="AlphaFoldDB" id="A0A2A6B674"/>
<feature type="compositionally biased region" description="Polar residues" evidence="1">
    <location>
        <begin position="342"/>
        <end position="352"/>
    </location>
</feature>
<feature type="region of interest" description="Disordered" evidence="1">
    <location>
        <begin position="187"/>
        <end position="246"/>
    </location>
</feature>
<reference evidence="3" key="2">
    <citation type="submission" date="2022-06" db="UniProtKB">
        <authorList>
            <consortium name="EnsemblMetazoa"/>
        </authorList>
    </citation>
    <scope>IDENTIFICATION</scope>
    <source>
        <strain evidence="3">PS312</strain>
    </source>
</reference>
<name>A0A2A6B674_PRIPA</name>
<keyword evidence="2" id="KW-0812">Transmembrane</keyword>
<feature type="compositionally biased region" description="Polar residues" evidence="1">
    <location>
        <begin position="360"/>
        <end position="377"/>
    </location>
</feature>
<evidence type="ECO:0000256" key="2">
    <source>
        <dbReference type="SAM" id="Phobius"/>
    </source>
</evidence>
<evidence type="ECO:0000256" key="1">
    <source>
        <dbReference type="SAM" id="MobiDB-lite"/>
    </source>
</evidence>
<evidence type="ECO:0000313" key="3">
    <source>
        <dbReference type="EnsemblMetazoa" id="PPA09157.1"/>
    </source>
</evidence>
<proteinExistence type="predicted"/>
<feature type="compositionally biased region" description="Low complexity" evidence="1">
    <location>
        <begin position="192"/>
        <end position="203"/>
    </location>
</feature>
<keyword evidence="2" id="KW-0472">Membrane</keyword>
<dbReference type="EnsemblMetazoa" id="PPA09157.1">
    <property type="protein sequence ID" value="PPA09157.1"/>
    <property type="gene ID" value="WBGene00098711"/>
</dbReference>
<accession>A0A2A6B674</accession>
<feature type="transmembrane region" description="Helical" evidence="2">
    <location>
        <begin position="12"/>
        <end position="32"/>
    </location>
</feature>
<sequence length="509" mass="57443">MLLCVRPSYFRYCVCHAIVLYFPFVLLASVIATSLTQLPPTYWYTFPSSGKETIRVMGDEKDIARKIISNALEISQSELLMMETRHSVVMRKAYSEINSSNPEDPKNNQIMIKMRETYDKFKRNEERETKRVEESTKEMDRERRGILNKVLNQTSGRVNKKNDLQMTIRKYKENEKGQILDVITISSDDDQSSNSMSSSSKSKLSVRRSTLNGKPKRKRRKVERENNRTGKDSSNGKIAESDKSKQPVPREFIDWLEGIPDLPPDTVKTILDPLLSLEVSSQNGSTITQQRVTPFISHDPIVQLLTPPLSNTGMNQFDDQTFNQSSQPLQYSRRSLMEGLNNFPQSTTQSSPVHYPNQFHPRSSLPNHLMFNSSQSIVEVGHDPSTSGATSTPSYSSHSNGSNDSQSIPIRSSSFHSTDETPSNTSIFSCLKDLIHGVNSSIESDSWMEIIKPFRSVNPPPPHSLPNHSTPLANSQPAPSHILRLDNAVMANVNQYLPSSEYFNSPILE</sequence>
<reference evidence="4" key="1">
    <citation type="journal article" date="2008" name="Nat. Genet.">
        <title>The Pristionchus pacificus genome provides a unique perspective on nematode lifestyle and parasitism.</title>
        <authorList>
            <person name="Dieterich C."/>
            <person name="Clifton S.W."/>
            <person name="Schuster L.N."/>
            <person name="Chinwalla A."/>
            <person name="Delehaunty K."/>
            <person name="Dinkelacker I."/>
            <person name="Fulton L."/>
            <person name="Fulton R."/>
            <person name="Godfrey J."/>
            <person name="Minx P."/>
            <person name="Mitreva M."/>
            <person name="Roeseler W."/>
            <person name="Tian H."/>
            <person name="Witte H."/>
            <person name="Yang S.P."/>
            <person name="Wilson R.K."/>
            <person name="Sommer R.J."/>
        </authorList>
    </citation>
    <scope>NUCLEOTIDE SEQUENCE [LARGE SCALE GENOMIC DNA]</scope>
    <source>
        <strain evidence="4">PS312</strain>
    </source>
</reference>
<feature type="compositionally biased region" description="Basic and acidic residues" evidence="1">
    <location>
        <begin position="222"/>
        <end position="231"/>
    </location>
</feature>
<feature type="compositionally biased region" description="Low complexity" evidence="1">
    <location>
        <begin position="383"/>
        <end position="407"/>
    </location>
</feature>
<feature type="region of interest" description="Disordered" evidence="1">
    <location>
        <begin position="121"/>
        <end position="144"/>
    </location>
</feature>
<accession>A0A8R1U890</accession>